<proteinExistence type="predicted"/>
<accession>A0A1X2IAN1</accession>
<keyword evidence="3" id="KW-1185">Reference proteome</keyword>
<dbReference type="AlphaFoldDB" id="A0A1X2IAN1"/>
<feature type="compositionally biased region" description="Polar residues" evidence="1">
    <location>
        <begin position="1"/>
        <end position="19"/>
    </location>
</feature>
<comment type="caution">
    <text evidence="2">The sequence shown here is derived from an EMBL/GenBank/DDBJ whole genome shotgun (WGS) entry which is preliminary data.</text>
</comment>
<sequence length="189" mass="19909">MADAITQATLNDGNGSINGTAVDHPMAPSDKKEEIPQSINEVADQENHDSPAATQPSASDVPPDTTTTSSPAPAENDLVYPLTIGDVNYKVVRLQKAHTTTGSAAAMCQSHHDKIGSLYSLSIPDFSSWFQRVHPMSKTIIGSWNGDSYGANGLQCLVYSGAQGVHLGDCTDASVLLCESTVFDDAEGE</sequence>
<dbReference type="Proteomes" id="UP000193560">
    <property type="component" value="Unassembled WGS sequence"/>
</dbReference>
<evidence type="ECO:0000313" key="3">
    <source>
        <dbReference type="Proteomes" id="UP000193560"/>
    </source>
</evidence>
<organism evidence="2 3">
    <name type="scientific">Absidia repens</name>
    <dbReference type="NCBI Taxonomy" id="90262"/>
    <lineage>
        <taxon>Eukaryota</taxon>
        <taxon>Fungi</taxon>
        <taxon>Fungi incertae sedis</taxon>
        <taxon>Mucoromycota</taxon>
        <taxon>Mucoromycotina</taxon>
        <taxon>Mucoromycetes</taxon>
        <taxon>Mucorales</taxon>
        <taxon>Cunninghamellaceae</taxon>
        <taxon>Absidia</taxon>
    </lineage>
</organism>
<dbReference type="OrthoDB" id="2267907at2759"/>
<feature type="region of interest" description="Disordered" evidence="1">
    <location>
        <begin position="1"/>
        <end position="77"/>
    </location>
</feature>
<evidence type="ECO:0000313" key="2">
    <source>
        <dbReference type="EMBL" id="ORZ12794.1"/>
    </source>
</evidence>
<feature type="compositionally biased region" description="Low complexity" evidence="1">
    <location>
        <begin position="56"/>
        <end position="74"/>
    </location>
</feature>
<protein>
    <recommendedName>
        <fullName evidence="4">C-type lectin domain-containing protein</fullName>
    </recommendedName>
</protein>
<gene>
    <name evidence="2" type="ORF">BCR42DRAFT_77254</name>
</gene>
<evidence type="ECO:0000256" key="1">
    <source>
        <dbReference type="SAM" id="MobiDB-lite"/>
    </source>
</evidence>
<name>A0A1X2IAN1_9FUNG</name>
<dbReference type="EMBL" id="MCGE01000018">
    <property type="protein sequence ID" value="ORZ12794.1"/>
    <property type="molecule type" value="Genomic_DNA"/>
</dbReference>
<evidence type="ECO:0008006" key="4">
    <source>
        <dbReference type="Google" id="ProtNLM"/>
    </source>
</evidence>
<reference evidence="2 3" key="1">
    <citation type="submission" date="2016-07" db="EMBL/GenBank/DDBJ databases">
        <title>Pervasive Adenine N6-methylation of Active Genes in Fungi.</title>
        <authorList>
            <consortium name="DOE Joint Genome Institute"/>
            <person name="Mondo S.J."/>
            <person name="Dannebaum R.O."/>
            <person name="Kuo R.C."/>
            <person name="Labutti K."/>
            <person name="Haridas S."/>
            <person name="Kuo A."/>
            <person name="Salamov A."/>
            <person name="Ahrendt S.R."/>
            <person name="Lipzen A."/>
            <person name="Sullivan W."/>
            <person name="Andreopoulos W.B."/>
            <person name="Clum A."/>
            <person name="Lindquist E."/>
            <person name="Daum C."/>
            <person name="Ramamoorthy G.K."/>
            <person name="Gryganskyi A."/>
            <person name="Culley D."/>
            <person name="Magnuson J.K."/>
            <person name="James T.Y."/>
            <person name="O'Malley M.A."/>
            <person name="Stajich J.E."/>
            <person name="Spatafora J.W."/>
            <person name="Visel A."/>
            <person name="Grigoriev I.V."/>
        </authorList>
    </citation>
    <scope>NUCLEOTIDE SEQUENCE [LARGE SCALE GENOMIC DNA]</scope>
    <source>
        <strain evidence="2 3">NRRL 1336</strain>
    </source>
</reference>